<keyword evidence="6" id="KW-0564">Palmitate</keyword>
<keyword evidence="5 10" id="KW-0472">Membrane</keyword>
<evidence type="ECO:0000313" key="13">
    <source>
        <dbReference type="Proteomes" id="UP000187209"/>
    </source>
</evidence>
<dbReference type="PANTHER" id="PTHR22883">
    <property type="entry name" value="ZINC FINGER DHHC DOMAIN CONTAINING PROTEIN"/>
    <property type="match status" value="1"/>
</dbReference>
<organism evidence="12 13">
    <name type="scientific">Stentor coeruleus</name>
    <dbReference type="NCBI Taxonomy" id="5963"/>
    <lineage>
        <taxon>Eukaryota</taxon>
        <taxon>Sar</taxon>
        <taxon>Alveolata</taxon>
        <taxon>Ciliophora</taxon>
        <taxon>Postciliodesmatophora</taxon>
        <taxon>Heterotrichea</taxon>
        <taxon>Heterotrichida</taxon>
        <taxon>Stentoridae</taxon>
        <taxon>Stentor</taxon>
    </lineage>
</organism>
<evidence type="ECO:0000256" key="1">
    <source>
        <dbReference type="ARBA" id="ARBA00004127"/>
    </source>
</evidence>
<dbReference type="GO" id="GO:0005794">
    <property type="term" value="C:Golgi apparatus"/>
    <property type="evidence" value="ECO:0007669"/>
    <property type="project" value="TreeGrafter"/>
</dbReference>
<evidence type="ECO:0000256" key="6">
    <source>
        <dbReference type="ARBA" id="ARBA00023139"/>
    </source>
</evidence>
<keyword evidence="7" id="KW-0449">Lipoprotein</keyword>
<evidence type="ECO:0000256" key="5">
    <source>
        <dbReference type="ARBA" id="ARBA00023136"/>
    </source>
</evidence>
<dbReference type="EC" id="2.3.1.225" evidence="10"/>
<dbReference type="PANTHER" id="PTHR22883:SF43">
    <property type="entry name" value="PALMITOYLTRANSFERASE APP"/>
    <property type="match status" value="1"/>
</dbReference>
<dbReference type="Proteomes" id="UP000187209">
    <property type="component" value="Unassembled WGS sequence"/>
</dbReference>
<keyword evidence="4 10" id="KW-1133">Transmembrane helix</keyword>
<evidence type="ECO:0000256" key="4">
    <source>
        <dbReference type="ARBA" id="ARBA00022989"/>
    </source>
</evidence>
<dbReference type="InterPro" id="IPR001594">
    <property type="entry name" value="Palmitoyltrfase_DHHC"/>
</dbReference>
<feature type="transmembrane region" description="Helical" evidence="10">
    <location>
        <begin position="185"/>
        <end position="206"/>
    </location>
</feature>
<feature type="transmembrane region" description="Helical" evidence="10">
    <location>
        <begin position="66"/>
        <end position="87"/>
    </location>
</feature>
<evidence type="ECO:0000256" key="7">
    <source>
        <dbReference type="ARBA" id="ARBA00023288"/>
    </source>
</evidence>
<evidence type="ECO:0000256" key="9">
    <source>
        <dbReference type="ARBA" id="ARBA00048048"/>
    </source>
</evidence>
<dbReference type="EMBL" id="MPUH01000086">
    <property type="protein sequence ID" value="OMJ91196.1"/>
    <property type="molecule type" value="Genomic_DNA"/>
</dbReference>
<feature type="transmembrane region" description="Helical" evidence="10">
    <location>
        <begin position="237"/>
        <end position="262"/>
    </location>
</feature>
<keyword evidence="13" id="KW-1185">Reference proteome</keyword>
<comment type="catalytic activity">
    <reaction evidence="9 10">
        <text>L-cysteinyl-[protein] + hexadecanoyl-CoA = S-hexadecanoyl-L-cysteinyl-[protein] + CoA</text>
        <dbReference type="Rhea" id="RHEA:36683"/>
        <dbReference type="Rhea" id="RHEA-COMP:10131"/>
        <dbReference type="Rhea" id="RHEA-COMP:11032"/>
        <dbReference type="ChEBI" id="CHEBI:29950"/>
        <dbReference type="ChEBI" id="CHEBI:57287"/>
        <dbReference type="ChEBI" id="CHEBI:57379"/>
        <dbReference type="ChEBI" id="CHEBI:74151"/>
        <dbReference type="EC" id="2.3.1.225"/>
    </reaction>
</comment>
<dbReference type="GO" id="GO:0006612">
    <property type="term" value="P:protein targeting to membrane"/>
    <property type="evidence" value="ECO:0007669"/>
    <property type="project" value="TreeGrafter"/>
</dbReference>
<keyword evidence="2 10" id="KW-0808">Transferase</keyword>
<keyword evidence="3 10" id="KW-0812">Transmembrane</keyword>
<dbReference type="Pfam" id="PF01529">
    <property type="entry name" value="DHHC"/>
    <property type="match status" value="1"/>
</dbReference>
<proteinExistence type="inferred from homology"/>
<dbReference type="GO" id="GO:0005783">
    <property type="term" value="C:endoplasmic reticulum"/>
    <property type="evidence" value="ECO:0007669"/>
    <property type="project" value="TreeGrafter"/>
</dbReference>
<comment type="similarity">
    <text evidence="10">Belongs to the DHHC palmitoyltransferase family.</text>
</comment>
<name>A0A1R2CQB0_9CILI</name>
<dbReference type="AlphaFoldDB" id="A0A1R2CQB0"/>
<evidence type="ECO:0000259" key="11">
    <source>
        <dbReference type="Pfam" id="PF01529"/>
    </source>
</evidence>
<accession>A0A1R2CQB0</accession>
<dbReference type="InterPro" id="IPR039859">
    <property type="entry name" value="PFA4/ZDH16/20/ERF2-like"/>
</dbReference>
<keyword evidence="8 10" id="KW-0012">Acyltransferase</keyword>
<feature type="transmembrane region" description="Helical" evidence="10">
    <location>
        <begin position="39"/>
        <end position="60"/>
    </location>
</feature>
<evidence type="ECO:0000256" key="8">
    <source>
        <dbReference type="ARBA" id="ARBA00023315"/>
    </source>
</evidence>
<evidence type="ECO:0000256" key="2">
    <source>
        <dbReference type="ARBA" id="ARBA00022679"/>
    </source>
</evidence>
<protein>
    <recommendedName>
        <fullName evidence="10">Palmitoyltransferase</fullName>
        <ecNumber evidence="10">2.3.1.225</ecNumber>
    </recommendedName>
</protein>
<evidence type="ECO:0000256" key="3">
    <source>
        <dbReference type="ARBA" id="ARBA00022692"/>
    </source>
</evidence>
<dbReference type="OrthoDB" id="294591at2759"/>
<comment type="subcellular location">
    <subcellularLocation>
        <location evidence="1">Endomembrane system</location>
        <topology evidence="1">Multi-pass membrane protein</topology>
    </subcellularLocation>
</comment>
<comment type="domain">
    <text evidence="10">The DHHC domain is required for palmitoyltransferase activity.</text>
</comment>
<reference evidence="12 13" key="1">
    <citation type="submission" date="2016-11" db="EMBL/GenBank/DDBJ databases">
        <title>The macronuclear genome of Stentor coeruleus: a giant cell with tiny introns.</title>
        <authorList>
            <person name="Slabodnick M."/>
            <person name="Ruby J.G."/>
            <person name="Reiff S.B."/>
            <person name="Swart E.C."/>
            <person name="Gosai S."/>
            <person name="Prabakaran S."/>
            <person name="Witkowska E."/>
            <person name="Larue G.E."/>
            <person name="Fisher S."/>
            <person name="Freeman R.M."/>
            <person name="Gunawardena J."/>
            <person name="Chu W."/>
            <person name="Stover N.A."/>
            <person name="Gregory B.D."/>
            <person name="Nowacki M."/>
            <person name="Derisi J."/>
            <person name="Roy S.W."/>
            <person name="Marshall W.F."/>
            <person name="Sood P."/>
        </authorList>
    </citation>
    <scope>NUCLEOTIDE SEQUENCE [LARGE SCALE GENOMIC DNA]</scope>
    <source>
        <strain evidence="12">WM001</strain>
    </source>
</reference>
<feature type="domain" description="Palmitoyltransferase DHHC" evidence="11">
    <location>
        <begin position="139"/>
        <end position="273"/>
    </location>
</feature>
<dbReference type="GO" id="GO:0019706">
    <property type="term" value="F:protein-cysteine S-palmitoyltransferase activity"/>
    <property type="evidence" value="ECO:0007669"/>
    <property type="project" value="UniProtKB-EC"/>
</dbReference>
<dbReference type="PROSITE" id="PS50216">
    <property type="entry name" value="DHHC"/>
    <property type="match status" value="1"/>
</dbReference>
<evidence type="ECO:0000313" key="12">
    <source>
        <dbReference type="EMBL" id="OMJ91196.1"/>
    </source>
</evidence>
<gene>
    <name evidence="12" type="ORF">SteCoe_6263</name>
</gene>
<sequence>MNNYKIKKDESTKAFELWPGTNRFFCSGRVMMGPQFRRAFLSFFMIVAPEILFLCTTGRYYIEIPIVFIVSFLLCCASVYFHVNVTIRDPGYIPKQLPPFARGSSGMTVLAQAMKKESDKACAVDRLYFEIPFNGRMIKMKYCSTCMILRPPRTGHCSDCGLCVEKFDHHCPWVGNCIGKNNYPFYLGLLYNTAILIVFNTIFASFEIYTISNHTINIETHKKIVFLKIIEHSGGTLLYLLYTFIFMWFVFILVSYHSYLIFINTTTNEQLKNMWKKPPLNPFRYRKCVKNFISLLIRKKIPKSYDMRKKVDFNFEVFTIVPSKIGFLQTSSDKTKNEKSKYDGETSPVCMMYKEDYDNGEELVSVDQRV</sequence>
<evidence type="ECO:0000256" key="10">
    <source>
        <dbReference type="RuleBase" id="RU079119"/>
    </source>
</evidence>
<comment type="caution">
    <text evidence="12">The sequence shown here is derived from an EMBL/GenBank/DDBJ whole genome shotgun (WGS) entry which is preliminary data.</text>
</comment>